<name>A0AC34RNJ0_9BILA</name>
<evidence type="ECO:0000313" key="1">
    <source>
        <dbReference type="Proteomes" id="UP000887576"/>
    </source>
</evidence>
<dbReference type="Proteomes" id="UP000887576">
    <property type="component" value="Unplaced"/>
</dbReference>
<reference evidence="2" key="1">
    <citation type="submission" date="2022-11" db="UniProtKB">
        <authorList>
            <consortium name="WormBaseParasite"/>
        </authorList>
    </citation>
    <scope>IDENTIFICATION</scope>
</reference>
<sequence>MFMALFSIVGVIGMLPELLWSTYSNSFVSICNPSFAEAAVYIYLFNFYKCFQRGSQGWYVLTNYAAYFMIYLYYTFKSLKVCYPDVWNKSSSLVKYDYLFSAKNRFIITSSGLFFHWIFALYSAYAVYLAKKAGEECQPTWVTLESVFIFHTAYILFLFYYVFLRKYYVWIVGKLSFGTEQPKVNHVKLEVKKQNKIEKDTHPSEIVERKLARMDQRLTELETTIRAVSNNCETMRAMVEALVRRPEAPAAVPTNQEIMIEDPEPSMQDSQNGSTSQLRQRILRVNFNVQ</sequence>
<proteinExistence type="predicted"/>
<protein>
    <submittedName>
        <fullName evidence="2">Elongation of very long chain fatty acids protein</fullName>
    </submittedName>
</protein>
<accession>A0AC34RNJ0</accession>
<evidence type="ECO:0000313" key="2">
    <source>
        <dbReference type="WBParaSite" id="JU765_v2.g8584.t1"/>
    </source>
</evidence>
<organism evidence="1 2">
    <name type="scientific">Panagrolaimus sp. JU765</name>
    <dbReference type="NCBI Taxonomy" id="591449"/>
    <lineage>
        <taxon>Eukaryota</taxon>
        <taxon>Metazoa</taxon>
        <taxon>Ecdysozoa</taxon>
        <taxon>Nematoda</taxon>
        <taxon>Chromadorea</taxon>
        <taxon>Rhabditida</taxon>
        <taxon>Tylenchina</taxon>
        <taxon>Panagrolaimomorpha</taxon>
        <taxon>Panagrolaimoidea</taxon>
        <taxon>Panagrolaimidae</taxon>
        <taxon>Panagrolaimus</taxon>
    </lineage>
</organism>
<dbReference type="WBParaSite" id="JU765_v2.g8584.t1">
    <property type="protein sequence ID" value="JU765_v2.g8584.t1"/>
    <property type="gene ID" value="JU765_v2.g8584"/>
</dbReference>